<gene>
    <name evidence="2" type="ORF">IPJ89_02620</name>
</gene>
<dbReference type="EMBL" id="CP064981">
    <property type="protein sequence ID" value="QQR93108.1"/>
    <property type="molecule type" value="Genomic_DNA"/>
</dbReference>
<keyword evidence="2" id="KW-0645">Protease</keyword>
<dbReference type="Gene3D" id="2.60.40.1120">
    <property type="entry name" value="Carboxypeptidase-like, regulatory domain"/>
    <property type="match status" value="2"/>
</dbReference>
<dbReference type="GO" id="GO:0004180">
    <property type="term" value="F:carboxypeptidase activity"/>
    <property type="evidence" value="ECO:0007669"/>
    <property type="project" value="UniProtKB-KW"/>
</dbReference>
<evidence type="ECO:0000256" key="1">
    <source>
        <dbReference type="SAM" id="Phobius"/>
    </source>
</evidence>
<dbReference type="SUPFAM" id="SSF49478">
    <property type="entry name" value="Cna protein B-type domain"/>
    <property type="match status" value="1"/>
</dbReference>
<keyword evidence="1" id="KW-0472">Membrane</keyword>
<organism evidence="2">
    <name type="scientific">Candidatus Iainarchaeum sp</name>
    <dbReference type="NCBI Taxonomy" id="3101447"/>
    <lineage>
        <taxon>Archaea</taxon>
        <taxon>Candidatus Iainarchaeota</taxon>
        <taxon>Candidatus Iainarchaeia</taxon>
        <taxon>Candidatus Iainarchaeales</taxon>
        <taxon>Candidatus Iainarchaeaceae</taxon>
        <taxon>Candidatus Iainarchaeum</taxon>
    </lineage>
</organism>
<dbReference type="SUPFAM" id="SSF117074">
    <property type="entry name" value="Hypothetical protein PA1324"/>
    <property type="match status" value="1"/>
</dbReference>
<reference evidence="2" key="1">
    <citation type="submission" date="2020-11" db="EMBL/GenBank/DDBJ databases">
        <title>Connecting structure to function with the recovery of over 1000 high-quality activated sludge metagenome-assembled genomes encoding full-length rRNA genes using long-read sequencing.</title>
        <authorList>
            <person name="Singleton C.M."/>
            <person name="Petriglieri F."/>
            <person name="Kristensen J.M."/>
            <person name="Kirkegaard R.H."/>
            <person name="Michaelsen T.Y."/>
            <person name="Andersen M.H."/>
            <person name="Karst S.M."/>
            <person name="Dueholm M.S."/>
            <person name="Nielsen P.H."/>
            <person name="Albertsen M."/>
        </authorList>
    </citation>
    <scope>NUCLEOTIDE SEQUENCE</scope>
    <source>
        <strain evidence="2">Fred_18-Q3-R57-64_BAT3C.431</strain>
    </source>
</reference>
<dbReference type="Pfam" id="PF13620">
    <property type="entry name" value="CarboxypepD_reg"/>
    <property type="match status" value="2"/>
</dbReference>
<dbReference type="SUPFAM" id="SSF49464">
    <property type="entry name" value="Carboxypeptidase regulatory domain-like"/>
    <property type="match status" value="1"/>
</dbReference>
<keyword evidence="1" id="KW-0812">Transmembrane</keyword>
<accession>A0A7T9DKQ5</accession>
<dbReference type="InterPro" id="IPR008969">
    <property type="entry name" value="CarboxyPept-like_regulatory"/>
</dbReference>
<name>A0A7T9DKQ5_9ARCH</name>
<keyword evidence="2" id="KW-0121">Carboxypeptidase</keyword>
<feature type="transmembrane region" description="Helical" evidence="1">
    <location>
        <begin position="43"/>
        <end position="61"/>
    </location>
</feature>
<proteinExistence type="predicted"/>
<sequence length="2107" mass="226899">MGLKEFYHAIEDKYYAGLDWLDAHGIPVYRVVDAIEAQNIPSFPVAMLVLVLLLGGIWFALSGNLGAGNSLTVTVIDGTQTPISGARVELSGDNFLGQSLLTDARGKVTFSGIPAGTLLTLNATKDDYQFRSTSVTLDAGENVARLTGIATPRNKSVALQLYQSGTTQAFSDVVELQFTCPEDSTFSETRVVSNGRITLEDVPSECDTLNVTSSDVRVQLQNGVIDTTAAQPLLYLSLAQQGNAELQVTIVGSDALPIEGIEVVLNSAYGDPLQTKFSDNAGNVKFTGIVADTYTVSAHDGAGRYASKTSPATPISGTNNAISLVLEQAAVGEVRLQVVDESNLAPIANATVIISRGTQTLPAKRTDETGKVSIPVSSGAGLSASIDHPNYLIAVVPVTVSTAGFSTISLTRATAENSQVLTVQIKDELNNPVEGAQVALKKAVTGASVGATKTTGASGTVVFTSLEEGGYFVSAYKPGFSDQKRSDVVQVRARTNATLGLQLTLGTGTIEVMVNDDAGAAISGATIQVLDAITHNPAANEVISDVEGKASITLRADKIVYFVVSEGTYSTVTTIPYAVKKSVSQNVRVELPKSVSRIEAKILQLWFKGQPLESESALVPGQTYTAVLGLYLPDGAEPTEAGIHVRTGNSDEGKTNPIENDDWYIRDVRAASATIKRGTTYTPPLGLGIDNQNLTTGNSKWATVAIQNPHEGLTLIEVDLQVKDSAIQGVDLPLYYRAYSKSGSFTRFPLDAVLGGSDSTGDKQGLYANANLSTYSVGNTSSTCTKDMCVALVLEDLQTRLQSPVFKEAEVDVATQHRLGFVFRSLSDSVLQDTKILVKSSTASADLKTYEVVNAVGVKKTGTAQGNVVDVALGTVQRDNVITGFVNFTANKEGSSNVTLSIISGKNEVFKRELRVKVNAASVFEVEVLPQALLPLLTNQILAKAFVQAEGGRIGLENVSVTIKKNGTTLTSGFTDGEGIFPYELNEPNVGDTIELTLEKAGYRPIIKTIRVGDNIVLFSPNQINENLIINGVSRKTREVRLTNLSSIPLKLAEVKLSGGFEELIKFELLSDTLIGSEIPVNGDVNLAFAISLTEKGMKLLNAQTFNAAIVVTTETTTSGKAFVNALPAIIKAGFGGEVDDSSCLIVEPLKWDIYTNANEQKQLGFEIKNNCKVKGESVRLTNLSAKIKQISGDALGTFTATALDGKKVELGAGFRTVLESLPANGSATVNVQFAPGSILSGVATPELAFQAINLTQGGNEDSIGDTVKINLVVNDLTKCLEVKTPQALTIESCPINLGFGQYGNYFNQGLYQPTGVPYYNPSFSVLNQTTNPSGTSLLPSNQSTPYNAGSSIYNPYYTRNTLNSGYYGTTGYNGLGQYNPNGQPFNPATGNYAQLNGYYANPLVDSYNTQPGGYSNYISGCGSTEVRIENSCQSEVDVQLDADPNLQTSANTFTLKPNQTQRVRIASGVRIGRYPFIVSAKARGSVDATTEVANLAVLIKSPTEVNGDCISLDRTKYSFNEFVQTPVKGKVYNNCYDQGVRLVERGDTVTLSSFFNPDATQEVVLDPRTVPGAVPRNNTLVNSIQTTGLSTKSNGDGGTIQVYEFQIFPDFQTYRRQIAPGQQGGIGEKILDIKTFAEKNYYRVESYGVISVKYLDAFSAAQQKQFPVIFENLFKLASALDALIGGGSPAITNFQDCINVNALQNRAVTSDNKEVAPLTFGDSDFKQFTTFTYLTQFPDSVIKVADTHCGGQDYLSKLSPAKLESKDDSRVFATFQVVDKRDIQVTINRPLTLAKDVVIEGRLEAELTRTFVNAGTQRVSIPVKITVQRLKNPQNNNALQLQACTAEGYVSGNNFSTRYGFDKLSWDWTFNGSPDCSNTFCDATQLFLYLAKDKVKKFNQFLANNPNAFTSSERTGDKSYSTRTLILDIHESVQDIKDITTPSSTPKAFFIGQNNKLLPIAPTASAKPVFQSQFQNVKDSATTLLAKEKGVSDQLSFVKTMQSALNTLQNQREADQWVVVLDEEALRTKSGDCRTKNDPNCDSTLQNVLALLGAEERKDRNGKKHLYWSFREFQALHDQLVQRVEANNGTKLERFDDASVLSYVAT</sequence>
<keyword evidence="1" id="KW-1133">Transmembrane helix</keyword>
<protein>
    <submittedName>
        <fullName evidence="2">Carboxypeptidase regulatory-like domain-containing protein</fullName>
    </submittedName>
</protein>
<keyword evidence="2" id="KW-0378">Hydrolase</keyword>
<evidence type="ECO:0000313" key="2">
    <source>
        <dbReference type="EMBL" id="QQR93108.1"/>
    </source>
</evidence>
<dbReference type="Proteomes" id="UP000596004">
    <property type="component" value="Chromosome"/>
</dbReference>